<comment type="caution">
    <text evidence="1">The sequence shown here is derived from an EMBL/GenBank/DDBJ whole genome shotgun (WGS) entry which is preliminary data.</text>
</comment>
<gene>
    <name evidence="1" type="ORF">K6Y31_03365</name>
</gene>
<protein>
    <submittedName>
        <fullName evidence="1">Uncharacterized protein</fullName>
    </submittedName>
</protein>
<evidence type="ECO:0000313" key="2">
    <source>
        <dbReference type="Proteomes" id="UP001201273"/>
    </source>
</evidence>
<sequence>MQIFNQLPPKKVLPISIAEKLMDELNPSNDIAETQANWAEISCHLLILDEWDKPNSLSCLSDSVLRKLLHTLDYPEYVDDIGRYTLSLGISGDDGSGLFLLCYQSINLNQLKEVLSESKRL</sequence>
<name>A0ABS8W4G2_9GAMM</name>
<reference evidence="1 2" key="1">
    <citation type="journal article" date="2022" name="Environ. Microbiol. Rep.">
        <title>Eco-phylogenetic analyses reveal divergent evolution of vitamin B12 metabolism in the marine bacterial family 'Psychromonadaceae'.</title>
        <authorList>
            <person name="Jin X."/>
            <person name="Yang Y."/>
            <person name="Cao H."/>
            <person name="Gao B."/>
            <person name="Zhao Z."/>
        </authorList>
    </citation>
    <scope>NUCLEOTIDE SEQUENCE [LARGE SCALE GENOMIC DNA]</scope>
    <source>
        <strain evidence="1 2">MKS20</strain>
    </source>
</reference>
<organism evidence="1 2">
    <name type="scientific">Motilimonas cestriensis</name>
    <dbReference type="NCBI Taxonomy" id="2742685"/>
    <lineage>
        <taxon>Bacteria</taxon>
        <taxon>Pseudomonadati</taxon>
        <taxon>Pseudomonadota</taxon>
        <taxon>Gammaproteobacteria</taxon>
        <taxon>Alteromonadales</taxon>
        <taxon>Alteromonadales genera incertae sedis</taxon>
        <taxon>Motilimonas</taxon>
    </lineage>
</organism>
<proteinExistence type="predicted"/>
<dbReference type="EMBL" id="JAIMJA010000002">
    <property type="protein sequence ID" value="MCE2593849.1"/>
    <property type="molecule type" value="Genomic_DNA"/>
</dbReference>
<dbReference type="Proteomes" id="UP001201273">
    <property type="component" value="Unassembled WGS sequence"/>
</dbReference>
<keyword evidence="2" id="KW-1185">Reference proteome</keyword>
<dbReference type="RefSeq" id="WP_233051425.1">
    <property type="nucleotide sequence ID" value="NZ_JAIMJA010000002.1"/>
</dbReference>
<accession>A0ABS8W4G2</accession>
<evidence type="ECO:0000313" key="1">
    <source>
        <dbReference type="EMBL" id="MCE2593849.1"/>
    </source>
</evidence>